<keyword evidence="1" id="KW-0812">Transmembrane</keyword>
<dbReference type="InterPro" id="IPR000160">
    <property type="entry name" value="GGDEF_dom"/>
</dbReference>
<dbReference type="SMART" id="SM00267">
    <property type="entry name" value="GGDEF"/>
    <property type="match status" value="1"/>
</dbReference>
<dbReference type="SUPFAM" id="SSF55785">
    <property type="entry name" value="PYP-like sensor domain (PAS domain)"/>
    <property type="match status" value="1"/>
</dbReference>
<feature type="domain" description="GGDEF" evidence="4">
    <location>
        <begin position="493"/>
        <end position="626"/>
    </location>
</feature>
<reference evidence="5 6" key="1">
    <citation type="submission" date="2017-05" db="EMBL/GenBank/DDBJ databases">
        <authorList>
            <person name="Varghese N."/>
            <person name="Submissions S."/>
        </authorList>
    </citation>
    <scope>NUCLEOTIDE SEQUENCE [LARGE SCALE GENOMIC DNA]</scope>
    <source>
        <strain evidence="5 6">DSM 26001</strain>
    </source>
</reference>
<dbReference type="RefSeq" id="WP_283442665.1">
    <property type="nucleotide sequence ID" value="NZ_FXUL01000008.1"/>
</dbReference>
<keyword evidence="6" id="KW-1185">Reference proteome</keyword>
<dbReference type="PROSITE" id="PS50112">
    <property type="entry name" value="PAS"/>
    <property type="match status" value="1"/>
</dbReference>
<dbReference type="InterPro" id="IPR054327">
    <property type="entry name" value="His-kinase-like_sensor"/>
</dbReference>
<feature type="transmembrane region" description="Helical" evidence="1">
    <location>
        <begin position="295"/>
        <end position="312"/>
    </location>
</feature>
<gene>
    <name evidence="5" type="ORF">SAMN06295970_108157</name>
</gene>
<organism evidence="5 6">
    <name type="scientific">Noviherbaspirillum suwonense</name>
    <dbReference type="NCBI Taxonomy" id="1224511"/>
    <lineage>
        <taxon>Bacteria</taxon>
        <taxon>Pseudomonadati</taxon>
        <taxon>Pseudomonadota</taxon>
        <taxon>Betaproteobacteria</taxon>
        <taxon>Burkholderiales</taxon>
        <taxon>Oxalobacteraceae</taxon>
        <taxon>Noviherbaspirillum</taxon>
    </lineage>
</organism>
<dbReference type="PROSITE" id="PS50887">
    <property type="entry name" value="GGDEF"/>
    <property type="match status" value="1"/>
</dbReference>
<dbReference type="InterPro" id="IPR029787">
    <property type="entry name" value="Nucleotide_cyclase"/>
</dbReference>
<dbReference type="InterPro" id="IPR001633">
    <property type="entry name" value="EAL_dom"/>
</dbReference>
<dbReference type="CDD" id="cd01949">
    <property type="entry name" value="GGDEF"/>
    <property type="match status" value="1"/>
</dbReference>
<dbReference type="PANTHER" id="PTHR44757:SF2">
    <property type="entry name" value="BIOFILM ARCHITECTURE MAINTENANCE PROTEIN MBAA"/>
    <property type="match status" value="1"/>
</dbReference>
<dbReference type="InterPro" id="IPR035919">
    <property type="entry name" value="EAL_sf"/>
</dbReference>
<feature type="domain" description="EAL" evidence="3">
    <location>
        <begin position="635"/>
        <end position="889"/>
    </location>
</feature>
<dbReference type="CDD" id="cd01948">
    <property type="entry name" value="EAL"/>
    <property type="match status" value="1"/>
</dbReference>
<dbReference type="EMBL" id="FXUL01000008">
    <property type="protein sequence ID" value="SMP62579.1"/>
    <property type="molecule type" value="Genomic_DNA"/>
</dbReference>
<dbReference type="Gene3D" id="3.20.20.450">
    <property type="entry name" value="EAL domain"/>
    <property type="match status" value="1"/>
</dbReference>
<dbReference type="SMART" id="SM00052">
    <property type="entry name" value="EAL"/>
    <property type="match status" value="1"/>
</dbReference>
<dbReference type="SUPFAM" id="SSF141868">
    <property type="entry name" value="EAL domain-like"/>
    <property type="match status" value="1"/>
</dbReference>
<dbReference type="InterPro" id="IPR000014">
    <property type="entry name" value="PAS"/>
</dbReference>
<dbReference type="Pfam" id="PF00990">
    <property type="entry name" value="GGDEF"/>
    <property type="match status" value="1"/>
</dbReference>
<keyword evidence="1" id="KW-0472">Membrane</keyword>
<dbReference type="Proteomes" id="UP001158049">
    <property type="component" value="Unassembled WGS sequence"/>
</dbReference>
<dbReference type="InterPro" id="IPR013767">
    <property type="entry name" value="PAS_fold"/>
</dbReference>
<dbReference type="SUPFAM" id="SSF55073">
    <property type="entry name" value="Nucleotide cyclase"/>
    <property type="match status" value="1"/>
</dbReference>
<dbReference type="NCBIfam" id="TIGR00229">
    <property type="entry name" value="sensory_box"/>
    <property type="match status" value="1"/>
</dbReference>
<feature type="transmembrane region" description="Helical" evidence="1">
    <location>
        <begin position="20"/>
        <end position="42"/>
    </location>
</feature>
<evidence type="ECO:0000259" key="3">
    <source>
        <dbReference type="PROSITE" id="PS50883"/>
    </source>
</evidence>
<dbReference type="CDD" id="cd00130">
    <property type="entry name" value="PAS"/>
    <property type="match status" value="1"/>
</dbReference>
<dbReference type="Gene3D" id="3.30.70.270">
    <property type="match status" value="1"/>
</dbReference>
<keyword evidence="1" id="KW-1133">Transmembrane helix</keyword>
<dbReference type="Pfam" id="PF00563">
    <property type="entry name" value="EAL"/>
    <property type="match status" value="1"/>
</dbReference>
<evidence type="ECO:0000256" key="1">
    <source>
        <dbReference type="SAM" id="Phobius"/>
    </source>
</evidence>
<name>A0ABY1QCF2_9BURK</name>
<evidence type="ECO:0000313" key="5">
    <source>
        <dbReference type="EMBL" id="SMP62579.1"/>
    </source>
</evidence>
<feature type="domain" description="PAS" evidence="2">
    <location>
        <begin position="338"/>
        <end position="382"/>
    </location>
</feature>
<protein>
    <submittedName>
        <fullName evidence="5">PAS domain S-box-containing protein/diguanylate cyclase (GGDEF) domain-containing protein</fullName>
    </submittedName>
</protein>
<dbReference type="CDD" id="cd12915">
    <property type="entry name" value="PDC2_DGC_like"/>
    <property type="match status" value="1"/>
</dbReference>
<evidence type="ECO:0000259" key="2">
    <source>
        <dbReference type="PROSITE" id="PS50112"/>
    </source>
</evidence>
<evidence type="ECO:0000259" key="4">
    <source>
        <dbReference type="PROSITE" id="PS50887"/>
    </source>
</evidence>
<dbReference type="InterPro" id="IPR043128">
    <property type="entry name" value="Rev_trsase/Diguanyl_cyclase"/>
</dbReference>
<accession>A0ABY1QCF2</accession>
<proteinExistence type="predicted"/>
<dbReference type="InterPro" id="IPR052155">
    <property type="entry name" value="Biofilm_reg_signaling"/>
</dbReference>
<dbReference type="PROSITE" id="PS50883">
    <property type="entry name" value="EAL"/>
    <property type="match status" value="1"/>
</dbReference>
<dbReference type="Pfam" id="PF22588">
    <property type="entry name" value="dCache_1_like"/>
    <property type="match status" value="1"/>
</dbReference>
<dbReference type="SMART" id="SM00091">
    <property type="entry name" value="PAS"/>
    <property type="match status" value="1"/>
</dbReference>
<comment type="caution">
    <text evidence="5">The sequence shown here is derived from an EMBL/GenBank/DDBJ whole genome shotgun (WGS) entry which is preliminary data.</text>
</comment>
<dbReference type="Pfam" id="PF00989">
    <property type="entry name" value="PAS"/>
    <property type="match status" value="1"/>
</dbReference>
<evidence type="ECO:0000313" key="6">
    <source>
        <dbReference type="Proteomes" id="UP001158049"/>
    </source>
</evidence>
<dbReference type="Gene3D" id="3.30.450.20">
    <property type="entry name" value="PAS domain"/>
    <property type="match status" value="3"/>
</dbReference>
<dbReference type="PANTHER" id="PTHR44757">
    <property type="entry name" value="DIGUANYLATE CYCLASE DGCP"/>
    <property type="match status" value="1"/>
</dbReference>
<dbReference type="InterPro" id="IPR035965">
    <property type="entry name" value="PAS-like_dom_sf"/>
</dbReference>
<sequence length="895" mass="97557">MEPISTTGPVGQHYRNSRWPLIAAVGMLLSILAAATTAILAASYRDTLNQEATNLRNIATAFAAHTFTSTKAVDGILTRIQQQSASGAGVAPESMLQSAMQLVTLEDFFMGGYLFNADGVLVARSLAANPANKEQGNRKLPAYPSAASPTGLTVELSDVDAGTGQATVNFSRQLMDERHRKTGAALVQAGTGFFQNIYNSVDLGKGGSVTLMGHDGVMLVRGPTLVNAIGQSFSKSPLFERYLRSEKRGTFIAQSPVDGVERIYGYASVDPFPLLVIVGRDKSVALAFWKEEMRAAVFFLVLISAIAVFLAWRVGRDAGRRNALIGQLESSERRLTRNANYVRTILDTLATPVWVVDEFRKIVLINKAFADFVGRGQKELIGAPETDALPSGINTRMHDGHDDPTHPGRMVVAEAEMQNGAGIPRTVIHASSKLDGENDHKQRVNVLTDITEWKQAEMRVAYLVDFDPETALPNQNQFNRIVSERTSATLPGNGFAILVISLERVQEIIDLAGHAACEEAIRQAAALLRSFLPGEICIARTKSNEFSLMAPHGEIDSSIGHFAANVHERLCAPVLIGQQEFYFGPVIGIAIFPQDGRNADELLRLADIAKHNARTEAAEPIHYVSESGHSPLLVNLNIETHLRRALSRNELRIVYQPKVSIDTGKIVGFEALLRWKNPVLGDVSPAQFIPIAETTGLIVPIGAWVLEQACRQLAAWNRQLGLPLKIAVNLSLRQFRQKDLLSMIERCLALSSADPLNLELEITESTAMSHAEDVEMVLQKIRQLGISLSIDDFGTGYSSLAYLKRFPVQALKIDRAFVRDLGAESGSEAIVQSILSLAHGLGLRVIAEGVETEAQLQFLRQLACDEFQGFLFSKPIEAGDVPGFCVAAENADRLE</sequence>